<comment type="caution">
    <text evidence="1">The sequence shown here is derived from an EMBL/GenBank/DDBJ whole genome shotgun (WGS) entry which is preliminary data.</text>
</comment>
<dbReference type="Proteomes" id="UP001162992">
    <property type="component" value="Chromosome 4"/>
</dbReference>
<proteinExistence type="predicted"/>
<evidence type="ECO:0000313" key="2">
    <source>
        <dbReference type="Proteomes" id="UP001162992"/>
    </source>
</evidence>
<name>A0ACC2E0R9_DIPCM</name>
<organism evidence="1 2">
    <name type="scientific">Diphasiastrum complanatum</name>
    <name type="common">Issler's clubmoss</name>
    <name type="synonym">Lycopodium complanatum</name>
    <dbReference type="NCBI Taxonomy" id="34168"/>
    <lineage>
        <taxon>Eukaryota</taxon>
        <taxon>Viridiplantae</taxon>
        <taxon>Streptophyta</taxon>
        <taxon>Embryophyta</taxon>
        <taxon>Tracheophyta</taxon>
        <taxon>Lycopodiopsida</taxon>
        <taxon>Lycopodiales</taxon>
        <taxon>Lycopodiaceae</taxon>
        <taxon>Lycopodioideae</taxon>
        <taxon>Diphasiastrum</taxon>
    </lineage>
</organism>
<accession>A0ACC2E0R9</accession>
<sequence length="358" mass="38440">MASIVYFLHNPSPFQPNCDGSFTLAQTHLPKTPTSSNACLCWEKQWMAKQSSRLVASPPSSGLVSQFSAIPKNGKESLEAAKAVLQSQEGGGVQAGVQSSSSEEAPRKTFPRESVTHVASESALESPEKVHEEAEEEAQLIAAEEEDGSVEEISEDLEKEADKAAEIEAEILESPAIRVESNLETGATYLKVAGDPGEGAASAIKLHEIREGVMVAAKKGIKSAKTAMDAAIAAGGNTREGYERAREAMQPHIAAASQIMEGVMDSGRYARQNYGSVKEAVDKRLKGLAEATEEARDVSAKVVEMARKRWEDLRQHAEELHGYAIEVAEQMDKDTQPEQSSTPEDGDQGKITQSSVGD</sequence>
<gene>
    <name evidence="1" type="ORF">O6H91_04G115300</name>
</gene>
<keyword evidence="2" id="KW-1185">Reference proteome</keyword>
<evidence type="ECO:0000313" key="1">
    <source>
        <dbReference type="EMBL" id="KAJ7560131.1"/>
    </source>
</evidence>
<reference evidence="2" key="1">
    <citation type="journal article" date="2024" name="Proc. Natl. Acad. Sci. U.S.A.">
        <title>Extraordinary preservation of gene collinearity over three hundred million years revealed in homosporous lycophytes.</title>
        <authorList>
            <person name="Li C."/>
            <person name="Wickell D."/>
            <person name="Kuo L.Y."/>
            <person name="Chen X."/>
            <person name="Nie B."/>
            <person name="Liao X."/>
            <person name="Peng D."/>
            <person name="Ji J."/>
            <person name="Jenkins J."/>
            <person name="Williams M."/>
            <person name="Shu S."/>
            <person name="Plott C."/>
            <person name="Barry K."/>
            <person name="Rajasekar S."/>
            <person name="Grimwood J."/>
            <person name="Han X."/>
            <person name="Sun S."/>
            <person name="Hou Z."/>
            <person name="He W."/>
            <person name="Dai G."/>
            <person name="Sun C."/>
            <person name="Schmutz J."/>
            <person name="Leebens-Mack J.H."/>
            <person name="Li F.W."/>
            <person name="Wang L."/>
        </authorList>
    </citation>
    <scope>NUCLEOTIDE SEQUENCE [LARGE SCALE GENOMIC DNA]</scope>
    <source>
        <strain evidence="2">cv. PW_Plant_1</strain>
    </source>
</reference>
<protein>
    <submittedName>
        <fullName evidence="1">Uncharacterized protein</fullName>
    </submittedName>
</protein>
<dbReference type="EMBL" id="CM055095">
    <property type="protein sequence ID" value="KAJ7560131.1"/>
    <property type="molecule type" value="Genomic_DNA"/>
</dbReference>